<dbReference type="AlphaFoldDB" id="A0A7W9WN26"/>
<evidence type="ECO:0000313" key="4">
    <source>
        <dbReference type="Proteomes" id="UP000541136"/>
    </source>
</evidence>
<dbReference type="InterPro" id="IPR037401">
    <property type="entry name" value="SnoaL-like"/>
</dbReference>
<gene>
    <name evidence="3" type="ORF">HNR28_001034</name>
</gene>
<feature type="domain" description="SnoaL-like" evidence="2">
    <location>
        <begin position="38"/>
        <end position="170"/>
    </location>
</feature>
<dbReference type="Gene3D" id="3.10.450.50">
    <property type="match status" value="1"/>
</dbReference>
<evidence type="ECO:0000256" key="1">
    <source>
        <dbReference type="SAM" id="MobiDB-lite"/>
    </source>
</evidence>
<comment type="caution">
    <text evidence="3">The sequence shown here is derived from an EMBL/GenBank/DDBJ whole genome shotgun (WGS) entry which is preliminary data.</text>
</comment>
<evidence type="ECO:0000259" key="2">
    <source>
        <dbReference type="Pfam" id="PF13577"/>
    </source>
</evidence>
<dbReference type="EMBL" id="JACHIB010000005">
    <property type="protein sequence ID" value="MBB6082999.1"/>
    <property type="molecule type" value="Genomic_DNA"/>
</dbReference>
<protein>
    <recommendedName>
        <fullName evidence="2">SnoaL-like domain-containing protein</fullName>
    </recommendedName>
</protein>
<accession>A0A7W9WN26</accession>
<proteinExistence type="predicted"/>
<dbReference type="Proteomes" id="UP000541136">
    <property type="component" value="Unassembled WGS sequence"/>
</dbReference>
<evidence type="ECO:0000313" key="3">
    <source>
        <dbReference type="EMBL" id="MBB6082999.1"/>
    </source>
</evidence>
<dbReference type="Pfam" id="PF13577">
    <property type="entry name" value="SnoaL_4"/>
    <property type="match status" value="1"/>
</dbReference>
<sequence length="228" mass="25819">MKKQEFAMQGTQSGSGRGPEIPGGNAVESSYIERRIARLESFRDICNLQGRYNHYMQTGQLAEKIPELFALSRPDVKAEMCDSGLWEGAEGVMRLFGHMGAKYSMRGALMVHMLLTPVVEISEDGQTARGMWNSLGTNTYVKDDGTLDAMWQLGKYDLTFCREEGMWKYLEFRWYVIFRSPYGAGWVERPLVEGLHQEGFPPVSPLHAPYDPGKAVNRFLPFPPEPRA</sequence>
<dbReference type="InterPro" id="IPR032710">
    <property type="entry name" value="NTF2-like_dom_sf"/>
</dbReference>
<organism evidence="3 4">
    <name type="scientific">Castellaniella defragrans</name>
    <name type="common">Alcaligenes defragrans</name>
    <dbReference type="NCBI Taxonomy" id="75697"/>
    <lineage>
        <taxon>Bacteria</taxon>
        <taxon>Pseudomonadati</taxon>
        <taxon>Pseudomonadota</taxon>
        <taxon>Betaproteobacteria</taxon>
        <taxon>Burkholderiales</taxon>
        <taxon>Alcaligenaceae</taxon>
        <taxon>Castellaniella</taxon>
    </lineage>
</organism>
<dbReference type="SUPFAM" id="SSF54427">
    <property type="entry name" value="NTF2-like"/>
    <property type="match status" value="1"/>
</dbReference>
<dbReference type="RefSeq" id="WP_170288419.1">
    <property type="nucleotide sequence ID" value="NZ_JACHIB010000005.1"/>
</dbReference>
<reference evidence="3 4" key="1">
    <citation type="submission" date="2020-08" db="EMBL/GenBank/DDBJ databases">
        <title>Genomic Encyclopedia of Type Strains, Phase IV (KMG-IV): sequencing the most valuable type-strain genomes for metagenomic binning, comparative biology and taxonomic classification.</title>
        <authorList>
            <person name="Goeker M."/>
        </authorList>
    </citation>
    <scope>NUCLEOTIDE SEQUENCE [LARGE SCALE GENOMIC DNA]</scope>
    <source>
        <strain evidence="3 4">DSM 12141</strain>
    </source>
</reference>
<name>A0A7W9WN26_CASDE</name>
<feature type="region of interest" description="Disordered" evidence="1">
    <location>
        <begin position="1"/>
        <end position="25"/>
    </location>
</feature>